<name>A0A378QYG5_9GAMM</name>
<dbReference type="Gene3D" id="3.30.1450.10">
    <property type="match status" value="1"/>
</dbReference>
<dbReference type="STRING" id="1122244.GCA_000426885_01345"/>
<evidence type="ECO:0000256" key="2">
    <source>
        <dbReference type="SAM" id="SignalP"/>
    </source>
</evidence>
<dbReference type="EMBL" id="UGQB01000004">
    <property type="protein sequence ID" value="STZ07955.1"/>
    <property type="molecule type" value="Genomic_DNA"/>
</dbReference>
<protein>
    <recommendedName>
        <fullName evidence="5">SmpA / OmlA family</fullName>
    </recommendedName>
</protein>
<dbReference type="AlphaFoldDB" id="A0A378QYG5"/>
<dbReference type="PROSITE" id="PS51257">
    <property type="entry name" value="PROKAR_LIPOPROTEIN"/>
    <property type="match status" value="1"/>
</dbReference>
<dbReference type="RefSeq" id="WP_051225924.1">
    <property type="nucleotide sequence ID" value="NZ_UGQB01000004.1"/>
</dbReference>
<evidence type="ECO:0000313" key="3">
    <source>
        <dbReference type="EMBL" id="STZ07955.1"/>
    </source>
</evidence>
<feature type="signal peptide" evidence="2">
    <location>
        <begin position="1"/>
        <end position="22"/>
    </location>
</feature>
<organism evidence="3 4">
    <name type="scientific">Moraxella caprae</name>
    <dbReference type="NCBI Taxonomy" id="90240"/>
    <lineage>
        <taxon>Bacteria</taxon>
        <taxon>Pseudomonadati</taxon>
        <taxon>Pseudomonadota</taxon>
        <taxon>Gammaproteobacteria</taxon>
        <taxon>Moraxellales</taxon>
        <taxon>Moraxellaceae</taxon>
        <taxon>Moraxella</taxon>
    </lineage>
</organism>
<keyword evidence="1 2" id="KW-0732">Signal</keyword>
<evidence type="ECO:0008006" key="5">
    <source>
        <dbReference type="Google" id="ProtNLM"/>
    </source>
</evidence>
<dbReference type="Proteomes" id="UP000254065">
    <property type="component" value="Unassembled WGS sequence"/>
</dbReference>
<evidence type="ECO:0000313" key="4">
    <source>
        <dbReference type="Proteomes" id="UP000254065"/>
    </source>
</evidence>
<evidence type="ECO:0000256" key="1">
    <source>
        <dbReference type="ARBA" id="ARBA00022729"/>
    </source>
</evidence>
<reference evidence="3 4" key="1">
    <citation type="submission" date="2018-06" db="EMBL/GenBank/DDBJ databases">
        <authorList>
            <consortium name="Pathogen Informatics"/>
            <person name="Doyle S."/>
        </authorList>
    </citation>
    <scope>NUCLEOTIDE SEQUENCE [LARGE SCALE GENOMIC DNA]</scope>
    <source>
        <strain evidence="3 4">NCTC12877</strain>
    </source>
</reference>
<proteinExistence type="predicted"/>
<gene>
    <name evidence="3" type="ORF">NCTC12877_00937</name>
</gene>
<sequence length="130" mass="14459">MNHYVRGVLVSLIVATLAVGCASTGNVAMKEQNQQSIEQAIIKGKTTKQDVSKIFGSADNVSFTDSGNEIWTYRHSRSKPMARNFIPYNFFSLGENTQTKELVILFDNRGVVSNYTFRETANQSKMGIAE</sequence>
<keyword evidence="4" id="KW-1185">Reference proteome</keyword>
<accession>A0A378QYG5</accession>
<dbReference type="InterPro" id="IPR037873">
    <property type="entry name" value="BamE-like"/>
</dbReference>
<feature type="chain" id="PRO_5016845987" description="SmpA / OmlA family" evidence="2">
    <location>
        <begin position="23"/>
        <end position="130"/>
    </location>
</feature>